<dbReference type="EMBL" id="CM042019">
    <property type="protein sequence ID" value="KAI3824707.1"/>
    <property type="molecule type" value="Genomic_DNA"/>
</dbReference>
<gene>
    <name evidence="1" type="ORF">L1987_06176</name>
</gene>
<name>A0ACB9JXI0_9ASTR</name>
<evidence type="ECO:0000313" key="1">
    <source>
        <dbReference type="EMBL" id="KAI3824707.1"/>
    </source>
</evidence>
<keyword evidence="2" id="KW-1185">Reference proteome</keyword>
<accession>A0ACB9JXI0</accession>
<reference evidence="1 2" key="2">
    <citation type="journal article" date="2022" name="Mol. Ecol. Resour.">
        <title>The genomes of chicory, endive, great burdock and yacon provide insights into Asteraceae paleo-polyploidization history and plant inulin production.</title>
        <authorList>
            <person name="Fan W."/>
            <person name="Wang S."/>
            <person name="Wang H."/>
            <person name="Wang A."/>
            <person name="Jiang F."/>
            <person name="Liu H."/>
            <person name="Zhao H."/>
            <person name="Xu D."/>
            <person name="Zhang Y."/>
        </authorList>
    </citation>
    <scope>NUCLEOTIDE SEQUENCE [LARGE SCALE GENOMIC DNA]</scope>
    <source>
        <strain evidence="2">cv. Yunnan</strain>
        <tissue evidence="1">Leaves</tissue>
    </source>
</reference>
<reference evidence="2" key="1">
    <citation type="journal article" date="2022" name="Mol. Ecol. Resour.">
        <title>The genomes of chicory, endive, great burdock and yacon provide insights into Asteraceae palaeo-polyploidization history and plant inulin production.</title>
        <authorList>
            <person name="Fan W."/>
            <person name="Wang S."/>
            <person name="Wang H."/>
            <person name="Wang A."/>
            <person name="Jiang F."/>
            <person name="Liu H."/>
            <person name="Zhao H."/>
            <person name="Xu D."/>
            <person name="Zhang Y."/>
        </authorList>
    </citation>
    <scope>NUCLEOTIDE SEQUENCE [LARGE SCALE GENOMIC DNA]</scope>
    <source>
        <strain evidence="2">cv. Yunnan</strain>
    </source>
</reference>
<protein>
    <submittedName>
        <fullName evidence="1">Uncharacterized protein</fullName>
    </submittedName>
</protein>
<sequence length="487" mass="55460">MIDLHCSYEFVRFFLKCICFQVDEDDYPWIHNKTNILEWLHKSLTRKSELAQCIATAMVGPRTWIGGIFSRTGPKHSGSNTNAASKFTPVEEARYQKLHERADVPYDEFREDHQKALEELWNLAYPNVTLTGLISEQWKEMGWQGVNPSTDFRSCGFLSLENLLFFAKTFPNAFRRLLLKQRGKMATWEYPFAVAGINISFMLTQMLELYQVKPNCRNCINFVKILGEDEEAFDVLYCIAFVLMDAQWIAMHASYMEFNDVLKVTRTQLERELALEDIHRIRDLPAFNLLHNMGHASASSMDAHMKLTMTSLHGELQPQATVMHDRVVLYVNVANRCALQRCEEEEKARREMRVHDESFMSVMYTAKMASYVCRRSKSWSMVVVIVSGDLHLHPQGHTNLPLELGGLGEGVQGWQEKPASSLCHRTRSPPSLGFLPMAGHGARVIRRPRKTVRPGVPFRAIVTTHTAPTATVPTTSPTAPPSSPLIV</sequence>
<dbReference type="Proteomes" id="UP001056120">
    <property type="component" value="Linkage Group LG02"/>
</dbReference>
<organism evidence="1 2">
    <name type="scientific">Smallanthus sonchifolius</name>
    <dbReference type="NCBI Taxonomy" id="185202"/>
    <lineage>
        <taxon>Eukaryota</taxon>
        <taxon>Viridiplantae</taxon>
        <taxon>Streptophyta</taxon>
        <taxon>Embryophyta</taxon>
        <taxon>Tracheophyta</taxon>
        <taxon>Spermatophyta</taxon>
        <taxon>Magnoliopsida</taxon>
        <taxon>eudicotyledons</taxon>
        <taxon>Gunneridae</taxon>
        <taxon>Pentapetalae</taxon>
        <taxon>asterids</taxon>
        <taxon>campanulids</taxon>
        <taxon>Asterales</taxon>
        <taxon>Asteraceae</taxon>
        <taxon>Asteroideae</taxon>
        <taxon>Heliantheae alliance</taxon>
        <taxon>Millerieae</taxon>
        <taxon>Smallanthus</taxon>
    </lineage>
</organism>
<comment type="caution">
    <text evidence="1">The sequence shown here is derived from an EMBL/GenBank/DDBJ whole genome shotgun (WGS) entry which is preliminary data.</text>
</comment>
<proteinExistence type="predicted"/>
<evidence type="ECO:0000313" key="2">
    <source>
        <dbReference type="Proteomes" id="UP001056120"/>
    </source>
</evidence>